<accession>A0ABQ6I8J4</accession>
<proteinExistence type="predicted"/>
<protein>
    <submittedName>
        <fullName evidence="2">Uncharacterized protein</fullName>
    </submittedName>
</protein>
<dbReference type="Proteomes" id="UP001157091">
    <property type="component" value="Unassembled WGS sequence"/>
</dbReference>
<reference evidence="3" key="1">
    <citation type="journal article" date="2019" name="Int. J. Syst. Evol. Microbiol.">
        <title>The Global Catalogue of Microorganisms (GCM) 10K type strain sequencing project: providing services to taxonomists for standard genome sequencing and annotation.</title>
        <authorList>
            <consortium name="The Broad Institute Genomics Platform"/>
            <consortium name="The Broad Institute Genome Sequencing Center for Infectious Disease"/>
            <person name="Wu L."/>
            <person name="Ma J."/>
        </authorList>
    </citation>
    <scope>NUCLEOTIDE SEQUENCE [LARGE SCALE GENOMIC DNA]</scope>
    <source>
        <strain evidence="3">NBRC 106348</strain>
    </source>
</reference>
<sequence>MIGIAVRIAITSIAGDMRSQGARLRDREAAGRGPRGCRDAPVTAAAPSPAAVAAVGIVIEVLLLGSRCGEPDGDG</sequence>
<evidence type="ECO:0000313" key="2">
    <source>
        <dbReference type="EMBL" id="GMA26626.1"/>
    </source>
</evidence>
<evidence type="ECO:0000256" key="1">
    <source>
        <dbReference type="SAM" id="MobiDB-lite"/>
    </source>
</evidence>
<gene>
    <name evidence="2" type="ORF">GCM10025864_43850</name>
</gene>
<comment type="caution">
    <text evidence="2">The sequence shown here is derived from an EMBL/GenBank/DDBJ whole genome shotgun (WGS) entry which is preliminary data.</text>
</comment>
<organism evidence="2 3">
    <name type="scientific">Luteimicrobium album</name>
    <dbReference type="NCBI Taxonomy" id="1054550"/>
    <lineage>
        <taxon>Bacteria</taxon>
        <taxon>Bacillati</taxon>
        <taxon>Actinomycetota</taxon>
        <taxon>Actinomycetes</taxon>
        <taxon>Micrococcales</taxon>
        <taxon>Luteimicrobium</taxon>
    </lineage>
</organism>
<evidence type="ECO:0000313" key="3">
    <source>
        <dbReference type="Proteomes" id="UP001157091"/>
    </source>
</evidence>
<name>A0ABQ6I8J4_9MICO</name>
<feature type="region of interest" description="Disordered" evidence="1">
    <location>
        <begin position="21"/>
        <end position="42"/>
    </location>
</feature>
<keyword evidence="3" id="KW-1185">Reference proteome</keyword>
<dbReference type="EMBL" id="BSUK01000001">
    <property type="protein sequence ID" value="GMA26626.1"/>
    <property type="molecule type" value="Genomic_DNA"/>
</dbReference>